<dbReference type="GO" id="GO:0008270">
    <property type="term" value="F:zinc ion binding"/>
    <property type="evidence" value="ECO:0007669"/>
    <property type="project" value="TreeGrafter"/>
</dbReference>
<protein>
    <submittedName>
        <fullName evidence="12">Lipopolysaccharide-induced tumor necrosis factor-alpha factor homolog</fullName>
    </submittedName>
</protein>
<dbReference type="KEGG" id="goe:100908713"/>
<keyword evidence="6" id="KW-0862">Zinc</keyword>
<evidence type="ECO:0000313" key="12">
    <source>
        <dbReference type="RefSeq" id="XP_028968927.1"/>
    </source>
</evidence>
<evidence type="ECO:0000256" key="5">
    <source>
        <dbReference type="ARBA" id="ARBA00022723"/>
    </source>
</evidence>
<dbReference type="RefSeq" id="XP_028968927.1">
    <property type="nucleotide sequence ID" value="XM_029113094.1"/>
</dbReference>
<dbReference type="SMART" id="SM00714">
    <property type="entry name" value="LITAF"/>
    <property type="match status" value="1"/>
</dbReference>
<feature type="compositionally biased region" description="Pro residues" evidence="8">
    <location>
        <begin position="12"/>
        <end position="22"/>
    </location>
</feature>
<dbReference type="GO" id="GO:0005765">
    <property type="term" value="C:lysosomal membrane"/>
    <property type="evidence" value="ECO:0007669"/>
    <property type="project" value="UniProtKB-SubCell"/>
</dbReference>
<dbReference type="InterPro" id="IPR037519">
    <property type="entry name" value="LITAF_fam"/>
</dbReference>
<evidence type="ECO:0000256" key="8">
    <source>
        <dbReference type="SAM" id="MobiDB-lite"/>
    </source>
</evidence>
<dbReference type="PROSITE" id="PS51837">
    <property type="entry name" value="LITAF"/>
    <property type="match status" value="1"/>
</dbReference>
<dbReference type="PANTHER" id="PTHR23292">
    <property type="entry name" value="LIPOPOLYSACCHARIDE-INDUCED TUMOR NECROSIS FACTOR-ALPHA FACTOR"/>
    <property type="match status" value="1"/>
</dbReference>
<reference evidence="12" key="1">
    <citation type="submission" date="2025-08" db="UniProtKB">
        <authorList>
            <consortium name="RefSeq"/>
        </authorList>
    </citation>
    <scope>IDENTIFICATION</scope>
</reference>
<accession>A0AAJ7SHL0</accession>
<comment type="subcellular location">
    <subcellularLocation>
        <location evidence="2">Endosome membrane</location>
        <topology evidence="2">Peripheral membrane protein</topology>
    </subcellularLocation>
    <subcellularLocation>
        <location evidence="1">Late endosome membrane</location>
    </subcellularLocation>
    <subcellularLocation>
        <location evidence="3">Lysosome membrane</location>
        <topology evidence="3">Peripheral membrane protein</topology>
        <orientation evidence="3">Cytoplasmic side</orientation>
    </subcellularLocation>
</comment>
<dbReference type="PANTHER" id="PTHR23292:SF6">
    <property type="entry name" value="FI16602P1-RELATED"/>
    <property type="match status" value="1"/>
</dbReference>
<keyword evidence="11" id="KW-1185">Reference proteome</keyword>
<keyword evidence="9" id="KW-1133">Transmembrane helix</keyword>
<dbReference type="InterPro" id="IPR006629">
    <property type="entry name" value="LITAF"/>
</dbReference>
<feature type="transmembrane region" description="Helical" evidence="9">
    <location>
        <begin position="74"/>
        <end position="97"/>
    </location>
</feature>
<evidence type="ECO:0000256" key="3">
    <source>
        <dbReference type="ARBA" id="ARBA00004630"/>
    </source>
</evidence>
<keyword evidence="5" id="KW-0479">Metal-binding</keyword>
<evidence type="ECO:0000256" key="4">
    <source>
        <dbReference type="ARBA" id="ARBA00005975"/>
    </source>
</evidence>
<dbReference type="GO" id="GO:0031902">
    <property type="term" value="C:late endosome membrane"/>
    <property type="evidence" value="ECO:0007669"/>
    <property type="project" value="UniProtKB-SubCell"/>
</dbReference>
<evidence type="ECO:0000313" key="11">
    <source>
        <dbReference type="Proteomes" id="UP000694867"/>
    </source>
</evidence>
<keyword evidence="7 9" id="KW-0472">Membrane</keyword>
<evidence type="ECO:0000256" key="7">
    <source>
        <dbReference type="ARBA" id="ARBA00023136"/>
    </source>
</evidence>
<comment type="similarity">
    <text evidence="4">Belongs to the CDIP1/LITAF family.</text>
</comment>
<keyword evidence="9" id="KW-0812">Transmembrane</keyword>
<evidence type="ECO:0000256" key="1">
    <source>
        <dbReference type="ARBA" id="ARBA00004414"/>
    </source>
</evidence>
<organism evidence="11 12">
    <name type="scientific">Galendromus occidentalis</name>
    <name type="common">western predatory mite</name>
    <dbReference type="NCBI Taxonomy" id="34638"/>
    <lineage>
        <taxon>Eukaryota</taxon>
        <taxon>Metazoa</taxon>
        <taxon>Ecdysozoa</taxon>
        <taxon>Arthropoda</taxon>
        <taxon>Chelicerata</taxon>
        <taxon>Arachnida</taxon>
        <taxon>Acari</taxon>
        <taxon>Parasitiformes</taxon>
        <taxon>Mesostigmata</taxon>
        <taxon>Gamasina</taxon>
        <taxon>Phytoseioidea</taxon>
        <taxon>Phytoseiidae</taxon>
        <taxon>Typhlodrominae</taxon>
        <taxon>Galendromus</taxon>
    </lineage>
</organism>
<feature type="domain" description="LITAF" evidence="10">
    <location>
        <begin position="32"/>
        <end position="119"/>
    </location>
</feature>
<dbReference type="GeneID" id="100908713"/>
<gene>
    <name evidence="12" type="primary">LOC100908713</name>
</gene>
<evidence type="ECO:0000256" key="9">
    <source>
        <dbReference type="SAM" id="Phobius"/>
    </source>
</evidence>
<dbReference type="AlphaFoldDB" id="A0AAJ7SHL0"/>
<evidence type="ECO:0000256" key="6">
    <source>
        <dbReference type="ARBA" id="ARBA00022833"/>
    </source>
</evidence>
<name>A0AAJ7SHL0_9ACAR</name>
<feature type="region of interest" description="Disordered" evidence="8">
    <location>
        <begin position="1"/>
        <end position="22"/>
    </location>
</feature>
<sequence length="120" mass="13264">MEKPPAYIQGPGSPPQYPPPPSMYPQVPVNYQPQAAGLQTFILPVQYGDQPVPTTCPNCNQRVVTELSYEAGGLTYLAAFGIALFFWCGCCLIPCCLDSCKDVYHRCPECRVQLGIHKRL</sequence>
<evidence type="ECO:0000256" key="2">
    <source>
        <dbReference type="ARBA" id="ARBA00004481"/>
    </source>
</evidence>
<evidence type="ECO:0000259" key="10">
    <source>
        <dbReference type="PROSITE" id="PS51837"/>
    </source>
</evidence>
<proteinExistence type="inferred from homology"/>
<dbReference type="Proteomes" id="UP000694867">
    <property type="component" value="Unplaced"/>
</dbReference>
<dbReference type="Pfam" id="PF10601">
    <property type="entry name" value="zf-LITAF-like"/>
    <property type="match status" value="1"/>
</dbReference>